<evidence type="ECO:0000256" key="1">
    <source>
        <dbReference type="ARBA" id="ARBA00001966"/>
    </source>
</evidence>
<evidence type="ECO:0000256" key="5">
    <source>
        <dbReference type="ARBA" id="ARBA00023004"/>
    </source>
</evidence>
<dbReference type="EC" id="1.1.99.-" evidence="9"/>
<dbReference type="SFLD" id="SFLDG01386">
    <property type="entry name" value="main_SPASM_domain-containing"/>
    <property type="match status" value="1"/>
</dbReference>
<dbReference type="SFLD" id="SFLDG01072">
    <property type="entry name" value="dehydrogenase_like"/>
    <property type="match status" value="1"/>
</dbReference>
<dbReference type="InterPro" id="IPR034491">
    <property type="entry name" value="Anaerob_Ser_sulfatase-maturase"/>
</dbReference>
<dbReference type="InterPro" id="IPR047207">
    <property type="entry name" value="SPASM_anSME"/>
</dbReference>
<accession>A0A9N8NF40</accession>
<sequence>MNADTAVSLTGIHLMAKPIGALCNLDCGYCFYLEKQNAFPPRERFRMSDEVLEAYVQRYIAAQSAPEVEFTWQGGEPTLLGLEFFERAVALQRKFARGKLIRNTLQTNGTLLDDEWAAFLRREGFLVGVSLDGPRALNDVARPDKRGHSSYDDTVRGLAALSRHGVDFNVLVTVSSANVHQPLEIYRHLKELGASFIQFNPVVERTAQPEEKIIGLHFGVPPALSLPAVAKAKPVAQVARTETAVTPHTVNALAYGTFLSAVFDEWVRHDVGTIHVMNFEWALASWCQLPAGACIFSPRCGKAAIVEHDGSVYACDHFMYPEYRLGNVMSDELGSMMSSQAQIDFGMAKETSLPGECLRCEFRFACHGECPKNRFIETVDGEPGLNYLCAGYKAYFRHITPAMNIMARLLGQGKPADEVMEIIRS</sequence>
<dbReference type="SUPFAM" id="SSF102114">
    <property type="entry name" value="Radical SAM enzymes"/>
    <property type="match status" value="1"/>
</dbReference>
<dbReference type="NCBIfam" id="TIGR04085">
    <property type="entry name" value="rSAM_more_4Fe4S"/>
    <property type="match status" value="1"/>
</dbReference>
<evidence type="ECO:0000313" key="9">
    <source>
        <dbReference type="EMBL" id="CAE6963745.1"/>
    </source>
</evidence>
<keyword evidence="2" id="KW-0004">4Fe-4S</keyword>
<evidence type="ECO:0000256" key="7">
    <source>
        <dbReference type="ARBA" id="ARBA00023601"/>
    </source>
</evidence>
<dbReference type="NCBIfam" id="TIGR03942">
    <property type="entry name" value="sulfatase_rSAM"/>
    <property type="match status" value="1"/>
</dbReference>
<dbReference type="GO" id="GO:0016491">
    <property type="term" value="F:oxidoreductase activity"/>
    <property type="evidence" value="ECO:0007669"/>
    <property type="project" value="UniProtKB-KW"/>
</dbReference>
<dbReference type="InterPro" id="IPR023867">
    <property type="entry name" value="Sulphatase_maturase_rSAM"/>
</dbReference>
<comment type="caution">
    <text evidence="9">The sequence shown here is derived from an EMBL/GenBank/DDBJ whole genome shotgun (WGS) entry which is preliminary data.</text>
</comment>
<dbReference type="GO" id="GO:0046872">
    <property type="term" value="F:metal ion binding"/>
    <property type="evidence" value="ECO:0007669"/>
    <property type="project" value="UniProtKB-KW"/>
</dbReference>
<dbReference type="SFLD" id="SFLDG01384">
    <property type="entry name" value="thioether_bond_formation_requi"/>
    <property type="match status" value="1"/>
</dbReference>
<dbReference type="InterPro" id="IPR023885">
    <property type="entry name" value="4Fe4S-binding_SPASM_dom"/>
</dbReference>
<dbReference type="InterPro" id="IPR058240">
    <property type="entry name" value="rSAM_sf"/>
</dbReference>
<dbReference type="SFLD" id="SFLDS00029">
    <property type="entry name" value="Radical_SAM"/>
    <property type="match status" value="1"/>
</dbReference>
<dbReference type="InterPro" id="IPR007197">
    <property type="entry name" value="rSAM"/>
</dbReference>
<dbReference type="PANTHER" id="PTHR43273:SF3">
    <property type="entry name" value="ANAEROBIC SULFATASE-MATURATING ENZYME HOMOLOG ASLB-RELATED"/>
    <property type="match status" value="1"/>
</dbReference>
<dbReference type="Pfam" id="PF13186">
    <property type="entry name" value="SPASM"/>
    <property type="match status" value="1"/>
</dbReference>
<keyword evidence="6" id="KW-0411">Iron-sulfur</keyword>
<keyword evidence="5" id="KW-0408">Iron</keyword>
<comment type="similarity">
    <text evidence="7">Belongs to the radical SAM superfamily. Anaerobic sulfatase-maturating enzyme family.</text>
</comment>
<keyword evidence="9" id="KW-0560">Oxidoreductase</keyword>
<dbReference type="EMBL" id="CAJNAS010000035">
    <property type="protein sequence ID" value="CAE6963745.1"/>
    <property type="molecule type" value="Genomic_DNA"/>
</dbReference>
<dbReference type="Pfam" id="PF04055">
    <property type="entry name" value="Radical_SAM"/>
    <property type="match status" value="1"/>
</dbReference>
<dbReference type="AlphaFoldDB" id="A0A9N8NF40"/>
<name>A0A9N8NF40_9BURK</name>
<dbReference type="GO" id="GO:0051539">
    <property type="term" value="F:4 iron, 4 sulfur cluster binding"/>
    <property type="evidence" value="ECO:0007669"/>
    <property type="project" value="UniProtKB-KW"/>
</dbReference>
<dbReference type="CDD" id="cd21120">
    <property type="entry name" value="SPASM_anSME"/>
    <property type="match status" value="1"/>
</dbReference>
<evidence type="ECO:0000256" key="2">
    <source>
        <dbReference type="ARBA" id="ARBA00022485"/>
    </source>
</evidence>
<gene>
    <name evidence="9" type="primary">chuR</name>
    <name evidence="9" type="ORF">R70211_07170</name>
</gene>
<reference evidence="9" key="1">
    <citation type="submission" date="2021-02" db="EMBL/GenBank/DDBJ databases">
        <authorList>
            <person name="Vanwijnsberghe S."/>
        </authorList>
    </citation>
    <scope>NUCLEOTIDE SEQUENCE</scope>
    <source>
        <strain evidence="9">R-70211</strain>
    </source>
</reference>
<evidence type="ECO:0000256" key="6">
    <source>
        <dbReference type="ARBA" id="ARBA00023014"/>
    </source>
</evidence>
<keyword evidence="3" id="KW-0949">S-adenosyl-L-methionine</keyword>
<evidence type="ECO:0000259" key="8">
    <source>
        <dbReference type="PROSITE" id="PS51918"/>
    </source>
</evidence>
<organism evidence="9 10">
    <name type="scientific">Paraburkholderia domus</name>
    <dbReference type="NCBI Taxonomy" id="2793075"/>
    <lineage>
        <taxon>Bacteria</taxon>
        <taxon>Pseudomonadati</taxon>
        <taxon>Pseudomonadota</taxon>
        <taxon>Betaproteobacteria</taxon>
        <taxon>Burkholderiales</taxon>
        <taxon>Burkholderiaceae</taxon>
        <taxon>Paraburkholderia</taxon>
    </lineage>
</organism>
<feature type="domain" description="Radical SAM core" evidence="8">
    <location>
        <begin position="4"/>
        <end position="242"/>
    </location>
</feature>
<dbReference type="SFLD" id="SFLDF00285">
    <property type="entry name" value="anaerobic_Ser-type_sulfatase-m"/>
    <property type="match status" value="1"/>
</dbReference>
<evidence type="ECO:0000256" key="4">
    <source>
        <dbReference type="ARBA" id="ARBA00022723"/>
    </source>
</evidence>
<comment type="cofactor">
    <cofactor evidence="1">
        <name>[4Fe-4S] cluster</name>
        <dbReference type="ChEBI" id="CHEBI:49883"/>
    </cofactor>
</comment>
<proteinExistence type="inferred from homology"/>
<dbReference type="RefSeq" id="WP_236078522.1">
    <property type="nucleotide sequence ID" value="NZ_CAJNAS010000035.1"/>
</dbReference>
<keyword evidence="4" id="KW-0479">Metal-binding</keyword>
<dbReference type="CDD" id="cd01335">
    <property type="entry name" value="Radical_SAM"/>
    <property type="match status" value="1"/>
</dbReference>
<dbReference type="Proteomes" id="UP000675121">
    <property type="component" value="Unassembled WGS sequence"/>
</dbReference>
<protein>
    <submittedName>
        <fullName evidence="9">Anaerobic sulfatase-maturating enzyme</fullName>
        <ecNumber evidence="9">1.1.99.-</ecNumber>
    </submittedName>
</protein>
<dbReference type="PANTHER" id="PTHR43273">
    <property type="entry name" value="ANAEROBIC SULFATASE-MATURATING ENZYME HOMOLOG ASLB-RELATED"/>
    <property type="match status" value="1"/>
</dbReference>
<evidence type="ECO:0000256" key="3">
    <source>
        <dbReference type="ARBA" id="ARBA00022691"/>
    </source>
</evidence>
<dbReference type="PROSITE" id="PS51918">
    <property type="entry name" value="RADICAL_SAM"/>
    <property type="match status" value="1"/>
</dbReference>
<dbReference type="InterPro" id="IPR013785">
    <property type="entry name" value="Aldolase_TIM"/>
</dbReference>
<dbReference type="SFLD" id="SFLDG01067">
    <property type="entry name" value="SPASM/twitch_domain_containing"/>
    <property type="match status" value="1"/>
</dbReference>
<keyword evidence="10" id="KW-1185">Reference proteome</keyword>
<dbReference type="Gene3D" id="3.20.20.70">
    <property type="entry name" value="Aldolase class I"/>
    <property type="match status" value="1"/>
</dbReference>
<evidence type="ECO:0000313" key="10">
    <source>
        <dbReference type="Proteomes" id="UP000675121"/>
    </source>
</evidence>